<evidence type="ECO:0000313" key="6">
    <source>
        <dbReference type="EMBL" id="ETW93616.1"/>
    </source>
</evidence>
<dbReference type="HOGENOM" id="CLU_019414_0_1_7"/>
<keyword evidence="2" id="KW-0058">Aromatic hydrocarbons catabolism</keyword>
<gene>
    <name evidence="6" type="ORF">ETSY1_38415</name>
</gene>
<evidence type="ECO:0000259" key="5">
    <source>
        <dbReference type="Pfam" id="PF06441"/>
    </source>
</evidence>
<name>W4L8D3_ENTF1</name>
<comment type="similarity">
    <text evidence="1">Belongs to the peptidase S33 family.</text>
</comment>
<dbReference type="PANTHER" id="PTHR21661">
    <property type="entry name" value="EPOXIDE HYDROLASE 1-RELATED"/>
    <property type="match status" value="1"/>
</dbReference>
<feature type="active site" description="Nucleophile" evidence="4">
    <location>
        <position position="178"/>
    </location>
</feature>
<dbReference type="InterPro" id="IPR016292">
    <property type="entry name" value="Epoxide_hydrolase"/>
</dbReference>
<feature type="active site" description="Proton acceptor" evidence="4">
    <location>
        <position position="359"/>
    </location>
</feature>
<keyword evidence="7" id="KW-1185">Reference proteome</keyword>
<evidence type="ECO:0000256" key="1">
    <source>
        <dbReference type="ARBA" id="ARBA00010088"/>
    </source>
</evidence>
<sequence>MTPTPFTVHIGDDILSDLQARLERVRWPDEIPEAGWQYGTDLSYLRTLVDYWRDQYDWRQHEATLNRFQHFSVPLNDIDLHFIHQPGVGPNPLPLLLLHGWPGSVWEFHKLLPLLTDPARFGGDAGDAFTVVAPSLPGYGFSFRPNQKRFDRVAMADTFSTLMTDVLNYPRYCVQGGDIGAGVSARLGAAYPDQLHGIHLNFLSLVPNIDQAGATAEEAAYLEAVKHWLTEETGYQWIQGTKPQTLSYGLTDSPVGLAAWIVEKFRSWSDCGGEVEQCFNKDELLTAIMLYWATGAINTSFWPYYARRHGDWDAAAHPQRIEVPTAYIEFPHEIVRPPRSIAERVYNIQRWTSMPRGGHFAALEQPEVLASDIRDFFRPFR</sequence>
<dbReference type="Pfam" id="PF06441">
    <property type="entry name" value="EHN"/>
    <property type="match status" value="1"/>
</dbReference>
<evidence type="ECO:0000256" key="2">
    <source>
        <dbReference type="ARBA" id="ARBA00022797"/>
    </source>
</evidence>
<dbReference type="InterPro" id="IPR029058">
    <property type="entry name" value="AB_hydrolase_fold"/>
</dbReference>
<dbReference type="PANTHER" id="PTHR21661:SF35">
    <property type="entry name" value="EPOXIDE HYDROLASE"/>
    <property type="match status" value="1"/>
</dbReference>
<dbReference type="GO" id="GO:0004301">
    <property type="term" value="F:epoxide hydrolase activity"/>
    <property type="evidence" value="ECO:0007669"/>
    <property type="project" value="TreeGrafter"/>
</dbReference>
<dbReference type="AlphaFoldDB" id="W4L8D3"/>
<feature type="domain" description="Epoxide hydrolase N-terminal" evidence="5">
    <location>
        <begin position="4"/>
        <end position="108"/>
    </location>
</feature>
<comment type="caution">
    <text evidence="6">The sequence shown here is derived from an EMBL/GenBank/DDBJ whole genome shotgun (WGS) entry which is preliminary data.</text>
</comment>
<reference evidence="6 7" key="1">
    <citation type="journal article" date="2014" name="Nature">
        <title>An environmental bacterial taxon with a large and distinct metabolic repertoire.</title>
        <authorList>
            <person name="Wilson M.C."/>
            <person name="Mori T."/>
            <person name="Ruckert C."/>
            <person name="Uria A.R."/>
            <person name="Helf M.J."/>
            <person name="Takada K."/>
            <person name="Gernert C."/>
            <person name="Steffens U.A."/>
            <person name="Heycke N."/>
            <person name="Schmitt S."/>
            <person name="Rinke C."/>
            <person name="Helfrich E.J."/>
            <person name="Brachmann A.O."/>
            <person name="Gurgui C."/>
            <person name="Wakimoto T."/>
            <person name="Kracht M."/>
            <person name="Crusemann M."/>
            <person name="Hentschel U."/>
            <person name="Abe I."/>
            <person name="Matsunaga S."/>
            <person name="Kalinowski J."/>
            <person name="Takeyama H."/>
            <person name="Piel J."/>
        </authorList>
    </citation>
    <scope>NUCLEOTIDE SEQUENCE [LARGE SCALE GENOMIC DNA]</scope>
    <source>
        <strain evidence="7">TSY1</strain>
    </source>
</reference>
<dbReference type="InterPro" id="IPR000639">
    <property type="entry name" value="Epox_hydrolase-like"/>
</dbReference>
<dbReference type="Proteomes" id="UP000019141">
    <property type="component" value="Unassembled WGS sequence"/>
</dbReference>
<protein>
    <submittedName>
        <fullName evidence="6">Multidrug MFS transporter</fullName>
    </submittedName>
</protein>
<dbReference type="PATRIC" id="fig|1429438.4.peg.7210"/>
<evidence type="ECO:0000256" key="3">
    <source>
        <dbReference type="ARBA" id="ARBA00022801"/>
    </source>
</evidence>
<proteinExistence type="inferred from homology"/>
<dbReference type="GO" id="GO:0097176">
    <property type="term" value="P:epoxide metabolic process"/>
    <property type="evidence" value="ECO:0007669"/>
    <property type="project" value="TreeGrafter"/>
</dbReference>
<accession>W4L8D3</accession>
<dbReference type="InterPro" id="IPR010497">
    <property type="entry name" value="Epoxide_hydro_N"/>
</dbReference>
<keyword evidence="3" id="KW-0378">Hydrolase</keyword>
<dbReference type="EMBL" id="AZHW01001201">
    <property type="protein sequence ID" value="ETW93616.1"/>
    <property type="molecule type" value="Genomic_DNA"/>
</dbReference>
<dbReference type="Gene3D" id="3.40.50.1820">
    <property type="entry name" value="alpha/beta hydrolase"/>
    <property type="match status" value="1"/>
</dbReference>
<evidence type="ECO:0000313" key="7">
    <source>
        <dbReference type="Proteomes" id="UP000019141"/>
    </source>
</evidence>
<feature type="active site" description="Proton donor" evidence="4">
    <location>
        <position position="305"/>
    </location>
</feature>
<evidence type="ECO:0000256" key="4">
    <source>
        <dbReference type="PIRSR" id="PIRSR001112-1"/>
    </source>
</evidence>
<dbReference type="PRINTS" id="PR00412">
    <property type="entry name" value="EPOXHYDRLASE"/>
</dbReference>
<organism evidence="6 7">
    <name type="scientific">Entotheonella factor</name>
    <dbReference type="NCBI Taxonomy" id="1429438"/>
    <lineage>
        <taxon>Bacteria</taxon>
        <taxon>Pseudomonadati</taxon>
        <taxon>Nitrospinota/Tectimicrobiota group</taxon>
        <taxon>Candidatus Tectimicrobiota</taxon>
        <taxon>Candidatus Entotheonellia</taxon>
        <taxon>Candidatus Entotheonellales</taxon>
        <taxon>Candidatus Entotheonellaceae</taxon>
        <taxon>Candidatus Entotheonella</taxon>
    </lineage>
</organism>
<dbReference type="SUPFAM" id="SSF53474">
    <property type="entry name" value="alpha/beta-Hydrolases"/>
    <property type="match status" value="1"/>
</dbReference>
<dbReference type="PIRSF" id="PIRSF001112">
    <property type="entry name" value="Epoxide_hydrolase"/>
    <property type="match status" value="1"/>
</dbReference>